<dbReference type="Pfam" id="PF10711">
    <property type="entry name" value="DUF2513"/>
    <property type="match status" value="1"/>
</dbReference>
<gene>
    <name evidence="1" type="ORF">SCAZ3_03560</name>
</gene>
<dbReference type="InterPro" id="IPR019650">
    <property type="entry name" value="DUF2513"/>
</dbReference>
<dbReference type="RefSeq" id="WP_003047439.1">
    <property type="nucleotide sequence ID" value="NZ_AIDX01000001.2"/>
</dbReference>
<sequence>MKLNPDCIRDILFVVEENSTFSDEVPEDTLYQKLIPKYSKEEILYHVRQCEHSGLFLKINHFFGGFIIQDLSPYGHQFINNIRQENNWNKTKQIASKVGSSSLDVLKDISAQVISNLISSQFNK</sequence>
<comment type="caution">
    <text evidence="1">The sequence shown here is derived from an EMBL/GenBank/DDBJ whole genome shotgun (WGS) entry which is preliminary data.</text>
</comment>
<dbReference type="EMBL" id="AIDX01000001">
    <property type="protein sequence ID" value="EIQ81470.1"/>
    <property type="molecule type" value="Genomic_DNA"/>
</dbReference>
<protein>
    <recommendedName>
        <fullName evidence="3">DUF2513 domain-containing protein</fullName>
    </recommendedName>
</protein>
<name>A0AAV3FS03_STRCB</name>
<dbReference type="Proteomes" id="UP000004423">
    <property type="component" value="Unassembled WGS sequence"/>
</dbReference>
<evidence type="ECO:0008006" key="3">
    <source>
        <dbReference type="Google" id="ProtNLM"/>
    </source>
</evidence>
<evidence type="ECO:0000313" key="2">
    <source>
        <dbReference type="Proteomes" id="UP000004423"/>
    </source>
</evidence>
<organism evidence="1 2">
    <name type="scientific">Streptococcus canis FSL Z3-227</name>
    <dbReference type="NCBI Taxonomy" id="482234"/>
    <lineage>
        <taxon>Bacteria</taxon>
        <taxon>Bacillati</taxon>
        <taxon>Bacillota</taxon>
        <taxon>Bacilli</taxon>
        <taxon>Lactobacillales</taxon>
        <taxon>Streptococcaceae</taxon>
        <taxon>Streptococcus</taxon>
    </lineage>
</organism>
<proteinExistence type="predicted"/>
<reference evidence="1 2" key="1">
    <citation type="journal article" date="2012" name="PLoS ONE">
        <title>Gene Repertoire Evolution of Streptococcus pyogenes Inferred from Phylogenomic Analysis with Streptococcus canis and Streptococcus dysgalactiae.</title>
        <authorList>
            <person name="Lefebure T."/>
            <person name="Richards V.P."/>
            <person name="Lang P."/>
            <person name="Pavinski-Bitar P."/>
            <person name="Stanhope M.J."/>
        </authorList>
    </citation>
    <scope>NUCLEOTIDE SEQUENCE [LARGE SCALE GENOMIC DNA]</scope>
    <source>
        <strain evidence="1 2">FSL Z3-227</strain>
    </source>
</reference>
<accession>A0AAV3FS03</accession>
<evidence type="ECO:0000313" key="1">
    <source>
        <dbReference type="EMBL" id="EIQ81470.1"/>
    </source>
</evidence>
<dbReference type="AlphaFoldDB" id="A0AAV3FS03"/>